<evidence type="ECO:0000256" key="2">
    <source>
        <dbReference type="ARBA" id="ARBA00005028"/>
    </source>
</evidence>
<feature type="active site" description="Proton acceptor" evidence="9">
    <location>
        <position position="310"/>
    </location>
</feature>
<dbReference type="GO" id="GO:0006006">
    <property type="term" value="P:glucose metabolic process"/>
    <property type="evidence" value="ECO:0007669"/>
    <property type="project" value="TreeGrafter"/>
</dbReference>
<protein>
    <recommendedName>
        <fullName evidence="5 8">Aldose 1-epimerase</fullName>
        <ecNumber evidence="4 8">5.1.3.3</ecNumber>
    </recommendedName>
</protein>
<evidence type="ECO:0000256" key="7">
    <source>
        <dbReference type="ARBA" id="ARBA00023277"/>
    </source>
</evidence>
<dbReference type="EC" id="5.1.3.3" evidence="4 8"/>
<comment type="caution">
    <text evidence="12">The sequence shown here is derived from an EMBL/GenBank/DDBJ whole genome shotgun (WGS) entry which is preliminary data.</text>
</comment>
<dbReference type="GO" id="GO:0030246">
    <property type="term" value="F:carbohydrate binding"/>
    <property type="evidence" value="ECO:0007669"/>
    <property type="project" value="InterPro"/>
</dbReference>
<dbReference type="InterPro" id="IPR015443">
    <property type="entry name" value="Aldose_1-epimerase"/>
</dbReference>
<feature type="active site" description="Proton donor" evidence="9">
    <location>
        <position position="174"/>
    </location>
</feature>
<feature type="binding site" evidence="10">
    <location>
        <position position="246"/>
    </location>
    <ligand>
        <name>beta-D-galactose</name>
        <dbReference type="ChEBI" id="CHEBI:27667"/>
    </ligand>
</feature>
<comment type="similarity">
    <text evidence="3 8">Belongs to the aldose epimerase family.</text>
</comment>
<dbReference type="SUPFAM" id="SSF74650">
    <property type="entry name" value="Galactose mutarotase-like"/>
    <property type="match status" value="1"/>
</dbReference>
<dbReference type="PANTHER" id="PTHR10091">
    <property type="entry name" value="ALDOSE-1-EPIMERASE"/>
    <property type="match status" value="1"/>
</dbReference>
<evidence type="ECO:0000256" key="9">
    <source>
        <dbReference type="PIRSR" id="PIRSR005096-1"/>
    </source>
</evidence>
<comment type="pathway">
    <text evidence="2 8">Carbohydrate metabolism; hexose metabolism.</text>
</comment>
<dbReference type="InterPro" id="IPR008183">
    <property type="entry name" value="Aldose_1/G6P_1-epimerase"/>
</dbReference>
<dbReference type="PANTHER" id="PTHR10091:SF0">
    <property type="entry name" value="GALACTOSE MUTAROTASE"/>
    <property type="match status" value="1"/>
</dbReference>
<dbReference type="AlphaFoldDB" id="A0A9D2MU71"/>
<dbReference type="EMBL" id="DWXE01000045">
    <property type="protein sequence ID" value="HJB92253.1"/>
    <property type="molecule type" value="Genomic_DNA"/>
</dbReference>
<dbReference type="CDD" id="cd09019">
    <property type="entry name" value="galactose_mutarotase_like"/>
    <property type="match status" value="1"/>
</dbReference>
<dbReference type="GO" id="GO:0033499">
    <property type="term" value="P:galactose catabolic process via UDP-galactose, Leloir pathway"/>
    <property type="evidence" value="ECO:0007669"/>
    <property type="project" value="TreeGrafter"/>
</dbReference>
<name>A0A9D2MU71_9FIRM</name>
<sequence>MKKEVFGTVEGREVHLYTLENSHGMKAVISDFGALIVRLYAPDHDGKAEDVALGYDALDPYLVNGCFFGAVIAPNANRIGGARFTLDGETYVLDSDDGPNNLHSHKDLGAHKRIWDAEERDGGLSLTLSMKDGELGFGGNRTFCVFYEVTEDNGLRITYDADSDRRTVINMTNHCYFNLNGQGQGDIMGHRLQLMADSYTPADAGSIPTGEIAPVEGTPMDFRTPCRIGDRIDADFDQLKMAGGYDHNWVCNGCDGTVRKIASLENESGSRIMEVYTDLPGVQFYAGNFLKPETGKEGKTYDFRSGLALETQFYPDTPNKPQFPSSVFGPERHYHSVTEYRFV</sequence>
<dbReference type="NCBIfam" id="NF008277">
    <property type="entry name" value="PRK11055.1"/>
    <property type="match status" value="1"/>
</dbReference>
<reference evidence="12" key="2">
    <citation type="submission" date="2021-04" db="EMBL/GenBank/DDBJ databases">
        <authorList>
            <person name="Gilroy R."/>
        </authorList>
    </citation>
    <scope>NUCLEOTIDE SEQUENCE</scope>
    <source>
        <strain evidence="12">USAMLcec3-2134</strain>
    </source>
</reference>
<reference evidence="12" key="1">
    <citation type="journal article" date="2021" name="PeerJ">
        <title>Extensive microbial diversity within the chicken gut microbiome revealed by metagenomics and culture.</title>
        <authorList>
            <person name="Gilroy R."/>
            <person name="Ravi A."/>
            <person name="Getino M."/>
            <person name="Pursley I."/>
            <person name="Horton D.L."/>
            <person name="Alikhan N.F."/>
            <person name="Baker D."/>
            <person name="Gharbi K."/>
            <person name="Hall N."/>
            <person name="Watson M."/>
            <person name="Adriaenssens E.M."/>
            <person name="Foster-Nyarko E."/>
            <person name="Jarju S."/>
            <person name="Secka A."/>
            <person name="Antonio M."/>
            <person name="Oren A."/>
            <person name="Chaudhuri R.R."/>
            <person name="La Ragione R."/>
            <person name="Hildebrand F."/>
            <person name="Pallen M.J."/>
        </authorList>
    </citation>
    <scope>NUCLEOTIDE SEQUENCE</scope>
    <source>
        <strain evidence="12">USAMLcec3-2134</strain>
    </source>
</reference>
<evidence type="ECO:0000256" key="8">
    <source>
        <dbReference type="PIRNR" id="PIRNR005096"/>
    </source>
</evidence>
<comment type="catalytic activity">
    <reaction evidence="1 8">
        <text>alpha-D-glucose = beta-D-glucose</text>
        <dbReference type="Rhea" id="RHEA:10264"/>
        <dbReference type="ChEBI" id="CHEBI:15903"/>
        <dbReference type="ChEBI" id="CHEBI:17925"/>
        <dbReference type="EC" id="5.1.3.3"/>
    </reaction>
</comment>
<dbReference type="GO" id="GO:0005737">
    <property type="term" value="C:cytoplasm"/>
    <property type="evidence" value="ECO:0007669"/>
    <property type="project" value="TreeGrafter"/>
</dbReference>
<dbReference type="PROSITE" id="PS00545">
    <property type="entry name" value="ALDOSE_1_EPIMERASE"/>
    <property type="match status" value="1"/>
</dbReference>
<evidence type="ECO:0000256" key="4">
    <source>
        <dbReference type="ARBA" id="ARBA00013185"/>
    </source>
</evidence>
<dbReference type="Proteomes" id="UP000886883">
    <property type="component" value="Unassembled WGS sequence"/>
</dbReference>
<feature type="binding site" evidence="11">
    <location>
        <begin position="77"/>
        <end position="78"/>
    </location>
    <ligand>
        <name>beta-D-galactose</name>
        <dbReference type="ChEBI" id="CHEBI:27667"/>
    </ligand>
</feature>
<evidence type="ECO:0000313" key="13">
    <source>
        <dbReference type="Proteomes" id="UP000886883"/>
    </source>
</evidence>
<feature type="binding site" evidence="11">
    <location>
        <begin position="174"/>
        <end position="176"/>
    </location>
    <ligand>
        <name>beta-D-galactose</name>
        <dbReference type="ChEBI" id="CHEBI:27667"/>
    </ligand>
</feature>
<dbReference type="InterPro" id="IPR018052">
    <property type="entry name" value="Ald1_epimerase_CS"/>
</dbReference>
<evidence type="ECO:0000256" key="5">
    <source>
        <dbReference type="ARBA" id="ARBA00014165"/>
    </source>
</evidence>
<organism evidence="12 13">
    <name type="scientific">Candidatus Eisenbergiella merdigallinarum</name>
    <dbReference type="NCBI Taxonomy" id="2838552"/>
    <lineage>
        <taxon>Bacteria</taxon>
        <taxon>Bacillati</taxon>
        <taxon>Bacillota</taxon>
        <taxon>Clostridia</taxon>
        <taxon>Lachnospirales</taxon>
        <taxon>Lachnospiraceae</taxon>
        <taxon>Eisenbergiella</taxon>
    </lineage>
</organism>
<evidence type="ECO:0000256" key="6">
    <source>
        <dbReference type="ARBA" id="ARBA00023235"/>
    </source>
</evidence>
<evidence type="ECO:0000256" key="3">
    <source>
        <dbReference type="ARBA" id="ARBA00006206"/>
    </source>
</evidence>
<keyword evidence="7 8" id="KW-0119">Carbohydrate metabolism</keyword>
<dbReference type="PIRSF" id="PIRSF005096">
    <property type="entry name" value="GALM"/>
    <property type="match status" value="1"/>
</dbReference>
<evidence type="ECO:0000256" key="10">
    <source>
        <dbReference type="PIRSR" id="PIRSR005096-2"/>
    </source>
</evidence>
<keyword evidence="6 8" id="KW-0413">Isomerase</keyword>
<evidence type="ECO:0000256" key="1">
    <source>
        <dbReference type="ARBA" id="ARBA00001614"/>
    </source>
</evidence>
<dbReference type="InterPro" id="IPR011013">
    <property type="entry name" value="Gal_mutarotase_sf_dom"/>
</dbReference>
<dbReference type="Pfam" id="PF01263">
    <property type="entry name" value="Aldose_epim"/>
    <property type="match status" value="1"/>
</dbReference>
<dbReference type="InterPro" id="IPR047215">
    <property type="entry name" value="Galactose_mutarotase-like"/>
</dbReference>
<evidence type="ECO:0000313" key="12">
    <source>
        <dbReference type="EMBL" id="HJB92253.1"/>
    </source>
</evidence>
<dbReference type="InterPro" id="IPR014718">
    <property type="entry name" value="GH-type_carb-bd"/>
</dbReference>
<gene>
    <name evidence="12" type="ORF">H9763_12430</name>
</gene>
<evidence type="ECO:0000256" key="11">
    <source>
        <dbReference type="PIRSR" id="PIRSR005096-3"/>
    </source>
</evidence>
<dbReference type="Gene3D" id="2.70.98.10">
    <property type="match status" value="1"/>
</dbReference>
<accession>A0A9D2MU71</accession>
<dbReference type="GO" id="GO:0004034">
    <property type="term" value="F:aldose 1-epimerase activity"/>
    <property type="evidence" value="ECO:0007669"/>
    <property type="project" value="UniProtKB-EC"/>
</dbReference>
<proteinExistence type="inferred from homology"/>